<evidence type="ECO:0000313" key="2">
    <source>
        <dbReference type="EMBL" id="CAE0653409.1"/>
    </source>
</evidence>
<sequence length="103" mass="11456">MSVIAKPFRTHHAAVSLTSQSSIFLCCAPCDLLGACAKHARFAIDKCGTPLFVDLAWPENVSAWLQYRWLLLNMGSQFRNRIILYTGCITAFLLGLCLYMIVG</sequence>
<dbReference type="EMBL" id="HBIV01008251">
    <property type="protein sequence ID" value="CAE0653409.1"/>
    <property type="molecule type" value="Transcribed_RNA"/>
</dbReference>
<accession>A0A7S3YJC0</accession>
<keyword evidence="1" id="KW-0812">Transmembrane</keyword>
<keyword evidence="1" id="KW-1133">Transmembrane helix</keyword>
<reference evidence="2" key="1">
    <citation type="submission" date="2021-01" db="EMBL/GenBank/DDBJ databases">
        <authorList>
            <person name="Corre E."/>
            <person name="Pelletier E."/>
            <person name="Niang G."/>
            <person name="Scheremetjew M."/>
            <person name="Finn R."/>
            <person name="Kale V."/>
            <person name="Holt S."/>
            <person name="Cochrane G."/>
            <person name="Meng A."/>
            <person name="Brown T."/>
            <person name="Cohen L."/>
        </authorList>
    </citation>
    <scope>NUCLEOTIDE SEQUENCE</scope>
    <source>
        <strain evidence="2">CCCM811</strain>
    </source>
</reference>
<proteinExistence type="predicted"/>
<feature type="transmembrane region" description="Helical" evidence="1">
    <location>
        <begin position="82"/>
        <end position="102"/>
    </location>
</feature>
<evidence type="ECO:0000256" key="1">
    <source>
        <dbReference type="SAM" id="Phobius"/>
    </source>
</evidence>
<protein>
    <submittedName>
        <fullName evidence="2">Uncharacterized protein</fullName>
    </submittedName>
</protein>
<name>A0A7S3YJC0_9EUKA</name>
<dbReference type="AlphaFoldDB" id="A0A7S3YJC0"/>
<gene>
    <name evidence="2" type="ORF">LGLO00237_LOCUS6186</name>
</gene>
<keyword evidence="1" id="KW-0472">Membrane</keyword>
<organism evidence="2">
    <name type="scientific">Lotharella globosa</name>
    <dbReference type="NCBI Taxonomy" id="91324"/>
    <lineage>
        <taxon>Eukaryota</taxon>
        <taxon>Sar</taxon>
        <taxon>Rhizaria</taxon>
        <taxon>Cercozoa</taxon>
        <taxon>Chlorarachniophyceae</taxon>
        <taxon>Lotharella</taxon>
    </lineage>
</organism>